<protein>
    <submittedName>
        <fullName evidence="1">Uncharacterized protein</fullName>
    </submittedName>
</protein>
<evidence type="ECO:0000313" key="2">
    <source>
        <dbReference type="Proteomes" id="UP000241762"/>
    </source>
</evidence>
<dbReference type="EMBL" id="CP027845">
    <property type="protein sequence ID" value="AVP88003.1"/>
    <property type="molecule type" value="Genomic_DNA"/>
</dbReference>
<sequence length="149" mass="16153">MPSTISNYVNNCIMGAIDPVITQVGNQLNQSVNQSVDHAAAQITNVVLTEVGNQLNGSIDHAVDRMEGLVQKIFLFCVAFKLVSWLMDVDLKGRVSDIKNFIYPEKALSTEVDELTCEDSLTTGEIEPNGVHIKYVAGADSAINSIEIA</sequence>
<reference evidence="1 2" key="1">
    <citation type="submission" date="2018-03" db="EMBL/GenBank/DDBJ databases">
        <title>A gene transfer event suggests a long-term partnership between eustigmatophyte algae and a novel lineage of endosymbiotic bacteria.</title>
        <authorList>
            <person name="Yurchenko T."/>
            <person name="Sevcikova T."/>
            <person name="Pribyl P."/>
            <person name="El Karkouri K."/>
            <person name="Klimes V."/>
            <person name="Amaral R."/>
            <person name="Zbrankova V."/>
            <person name="Kim E."/>
            <person name="Raoult D."/>
            <person name="Santos L.M.A."/>
            <person name="Elias M."/>
        </authorList>
    </citation>
    <scope>NUCLEOTIDE SEQUENCE [LARGE SCALE GENOMIC DNA]</scope>
    <source>
        <strain evidence="1">CCALA 838</strain>
    </source>
</reference>
<organism evidence="1 2">
    <name type="scientific">Candidatus Phycorickettsia trachydisci</name>
    <dbReference type="NCBI Taxonomy" id="2115978"/>
    <lineage>
        <taxon>Bacteria</taxon>
        <taxon>Pseudomonadati</taxon>
        <taxon>Pseudomonadota</taxon>
        <taxon>Alphaproteobacteria</taxon>
        <taxon>Rickettsiales</taxon>
        <taxon>Rickettsiaceae</taxon>
        <taxon>Candidatus Phycorickettsia</taxon>
    </lineage>
</organism>
<name>A0A2P1P9Q3_9RICK</name>
<evidence type="ECO:0000313" key="1">
    <source>
        <dbReference type="EMBL" id="AVP88003.1"/>
    </source>
</evidence>
<proteinExistence type="predicted"/>
<dbReference type="KEGG" id="ptc:phytr_10760"/>
<accession>A0A2P1P9Q3</accession>
<dbReference type="RefSeq" id="WP_158706882.1">
    <property type="nucleotide sequence ID" value="NZ_CP027845.1"/>
</dbReference>
<dbReference type="AlphaFoldDB" id="A0A2P1P9Q3"/>
<dbReference type="Proteomes" id="UP000241762">
    <property type="component" value="Chromosome"/>
</dbReference>
<gene>
    <name evidence="1" type="ORF">phytr_10760</name>
</gene>
<keyword evidence="2" id="KW-1185">Reference proteome</keyword>